<dbReference type="EMBL" id="CP046441">
    <property type="protein sequence ID" value="QGT84695.1"/>
    <property type="molecule type" value="Genomic_DNA"/>
</dbReference>
<dbReference type="InterPro" id="IPR050090">
    <property type="entry name" value="Tyrosine_recombinase_XerCD"/>
</dbReference>
<reference evidence="4 5" key="1">
    <citation type="submission" date="2019-11" db="EMBL/GenBank/DDBJ databases">
        <title>Complete genome sequence of Pseudomonas syringae pv. coronafaciens isolate B19001 originated in imported oat cereal.</title>
        <authorList>
            <person name="Kim S.M."/>
            <person name="Lee B.C."/>
            <person name="Seo S.J."/>
            <person name="Lee J.E."/>
            <person name="Choi N.J."/>
            <person name="Park J.H."/>
        </authorList>
    </citation>
    <scope>NUCLEOTIDE SEQUENCE [LARGE SCALE GENOMIC DNA]</scope>
    <source>
        <strain evidence="4 5">B19001</strain>
    </source>
</reference>
<evidence type="ECO:0000259" key="3">
    <source>
        <dbReference type="PROSITE" id="PS51898"/>
    </source>
</evidence>
<dbReference type="AlphaFoldDB" id="A0AAE6QP42"/>
<dbReference type="GO" id="GO:0006310">
    <property type="term" value="P:DNA recombination"/>
    <property type="evidence" value="ECO:0007669"/>
    <property type="project" value="UniProtKB-KW"/>
</dbReference>
<dbReference type="GO" id="GO:0015074">
    <property type="term" value="P:DNA integration"/>
    <property type="evidence" value="ECO:0007669"/>
    <property type="project" value="UniProtKB-KW"/>
</dbReference>
<dbReference type="InterPro" id="IPR011010">
    <property type="entry name" value="DNA_brk_join_enz"/>
</dbReference>
<organism evidence="4 5">
    <name type="scientific">Pseudomonas coronafaciens pv. coronafaciens</name>
    <dbReference type="NCBI Taxonomy" id="235275"/>
    <lineage>
        <taxon>Bacteria</taxon>
        <taxon>Pseudomonadati</taxon>
        <taxon>Pseudomonadota</taxon>
        <taxon>Gammaproteobacteria</taxon>
        <taxon>Pseudomonadales</taxon>
        <taxon>Pseudomonadaceae</taxon>
        <taxon>Pseudomonas</taxon>
        <taxon>Pseudomonas coronafaciens</taxon>
    </lineage>
</organism>
<evidence type="ECO:0000256" key="2">
    <source>
        <dbReference type="ARBA" id="ARBA00023172"/>
    </source>
</evidence>
<evidence type="ECO:0000313" key="5">
    <source>
        <dbReference type="Proteomes" id="UP000423413"/>
    </source>
</evidence>
<dbReference type="PANTHER" id="PTHR30349:SF82">
    <property type="entry name" value="INTEGRASE_RECOMBINASE YOEC-RELATED"/>
    <property type="match status" value="1"/>
</dbReference>
<dbReference type="CDD" id="cd00397">
    <property type="entry name" value="DNA_BRE_C"/>
    <property type="match status" value="1"/>
</dbReference>
<dbReference type="PANTHER" id="PTHR30349">
    <property type="entry name" value="PHAGE INTEGRASE-RELATED"/>
    <property type="match status" value="1"/>
</dbReference>
<gene>
    <name evidence="4" type="ORF">GMO17_17350</name>
</gene>
<name>A0AAE6QP42_9PSED</name>
<keyword evidence="1" id="KW-0229">DNA integration</keyword>
<dbReference type="InterPro" id="IPR002104">
    <property type="entry name" value="Integrase_catalytic"/>
</dbReference>
<dbReference type="PROSITE" id="PS51898">
    <property type="entry name" value="TYR_RECOMBINASE"/>
    <property type="match status" value="1"/>
</dbReference>
<dbReference type="Gene3D" id="1.10.443.10">
    <property type="entry name" value="Intergrase catalytic core"/>
    <property type="match status" value="1"/>
</dbReference>
<dbReference type="Pfam" id="PF00589">
    <property type="entry name" value="Phage_integrase"/>
    <property type="match status" value="1"/>
</dbReference>
<protein>
    <submittedName>
        <fullName evidence="4">Tyrosine-type recombinase/integrase</fullName>
    </submittedName>
</protein>
<dbReference type="SUPFAM" id="SSF56349">
    <property type="entry name" value="DNA breaking-rejoining enzymes"/>
    <property type="match status" value="1"/>
</dbReference>
<evidence type="ECO:0000256" key="1">
    <source>
        <dbReference type="ARBA" id="ARBA00022908"/>
    </source>
</evidence>
<accession>A0AAE6QP42</accession>
<evidence type="ECO:0000313" key="4">
    <source>
        <dbReference type="EMBL" id="QGT84695.1"/>
    </source>
</evidence>
<dbReference type="GO" id="GO:0003677">
    <property type="term" value="F:DNA binding"/>
    <property type="evidence" value="ECO:0007669"/>
    <property type="project" value="InterPro"/>
</dbReference>
<dbReference type="Proteomes" id="UP000423413">
    <property type="component" value="Chromosome"/>
</dbReference>
<keyword evidence="2" id="KW-0233">DNA recombination</keyword>
<feature type="domain" description="Tyr recombinase" evidence="3">
    <location>
        <begin position="278"/>
        <end position="477"/>
    </location>
</feature>
<dbReference type="InterPro" id="IPR013762">
    <property type="entry name" value="Integrase-like_cat_sf"/>
</dbReference>
<sequence length="658" mass="74969">MEDAAEAELENLLRETGGASLQQRIGGLVIKLDEYPNGEFPISPYSMYVQNTWTLHKNRYGVVKRVIFEGMTVPMRELKKVFTYHLIPDFAPFGTISSFTTTYSQSTFFVMLEKYLFEPNFLDGTPESLVLINHRMLNRALDAAKKSEIARHYHSLFYMIRLWGALSTQGLIPTQLKLNVKLQNVDTVERRKDVVRHFAGSISTWQPYSEEDLSKLCEYAFFWTDKAMPKLLETVAYVKENGLDRTPKATIVRYETDHDIEKNFNISVDGVKLISASKKTYPYEYHTREQHIYSWLRSYATSVDKVRNAVYILLGLMTGLRSGELCILKFDDVIKHPDGSYELKIKRFKTSDEPSYDGEDDIIPMPRYLGQKIEELKKLRSIYTLKAQNFIFQSTKGRKAITKPATSMIHAITRELNAEVAVDRIHTHRFRKTIAEILINRNERNIDIIRHLFGHKNYSMTLKYISRNPHLVRAVAQAIEQNYTAEFTSLLTSIKEGASSGPQAERILDRLKSRPDAFSGKQLKVTIYVYISHLLSSGEPLFIHRTALGTYCLSSEAHMAPDLPPCLAHLKDVTSPLLPHPAHCDLSCKHAVVVGKAAVALADNVKFYTTVLENGGDSLTDKAKRLLAQKIESNARHLDNLNRQNDPASEIIESKVKA</sequence>
<proteinExistence type="predicted"/>